<proteinExistence type="predicted"/>
<keyword evidence="3" id="KW-0645">Protease</keyword>
<keyword evidence="1" id="KW-0812">Transmembrane</keyword>
<organism evidence="3 4">
    <name type="scientific">Eiseniibacteriota bacterium</name>
    <dbReference type="NCBI Taxonomy" id="2212470"/>
    <lineage>
        <taxon>Bacteria</taxon>
        <taxon>Candidatus Eiseniibacteriota</taxon>
    </lineage>
</organism>
<evidence type="ECO:0000313" key="4">
    <source>
        <dbReference type="Proteomes" id="UP000547674"/>
    </source>
</evidence>
<dbReference type="Proteomes" id="UP000547674">
    <property type="component" value="Unassembled WGS sequence"/>
</dbReference>
<feature type="transmembrane region" description="Helical" evidence="1">
    <location>
        <begin position="49"/>
        <end position="66"/>
    </location>
</feature>
<dbReference type="PANTHER" id="PTHR39430">
    <property type="entry name" value="MEMBRANE-ASSOCIATED PROTEASE-RELATED"/>
    <property type="match status" value="1"/>
</dbReference>
<feature type="transmembrane region" description="Helical" evidence="1">
    <location>
        <begin position="262"/>
        <end position="280"/>
    </location>
</feature>
<keyword evidence="1" id="KW-0472">Membrane</keyword>
<feature type="transmembrane region" description="Helical" evidence="1">
    <location>
        <begin position="124"/>
        <end position="145"/>
    </location>
</feature>
<feature type="transmembrane region" description="Helical" evidence="1">
    <location>
        <begin position="219"/>
        <end position="236"/>
    </location>
</feature>
<feature type="transmembrane region" description="Helical" evidence="1">
    <location>
        <begin position="86"/>
        <end position="104"/>
    </location>
</feature>
<reference evidence="3 4" key="1">
    <citation type="submission" date="2020-03" db="EMBL/GenBank/DDBJ databases">
        <title>Metabolic flexibility allows generalist bacteria to become dominant in a frequently disturbed ecosystem.</title>
        <authorList>
            <person name="Chen Y.-J."/>
            <person name="Leung P.M."/>
            <person name="Bay S.K."/>
            <person name="Hugenholtz P."/>
            <person name="Kessler A.J."/>
            <person name="Shelley G."/>
            <person name="Waite D.W."/>
            <person name="Cook P.L."/>
            <person name="Greening C."/>
        </authorList>
    </citation>
    <scope>NUCLEOTIDE SEQUENCE [LARGE SCALE GENOMIC DNA]</scope>
    <source>
        <strain evidence="3">SS_bin_28</strain>
    </source>
</reference>
<feature type="domain" description="CAAX prenyl protease 2/Lysostaphin resistance protein A-like" evidence="2">
    <location>
        <begin position="128"/>
        <end position="223"/>
    </location>
</feature>
<protein>
    <submittedName>
        <fullName evidence="3">CPBP family intramembrane metalloprotease</fullName>
    </submittedName>
</protein>
<dbReference type="GO" id="GO:0080120">
    <property type="term" value="P:CAAX-box protein maturation"/>
    <property type="evidence" value="ECO:0007669"/>
    <property type="project" value="UniProtKB-ARBA"/>
</dbReference>
<dbReference type="InterPro" id="IPR003675">
    <property type="entry name" value="Rce1/LyrA-like_dom"/>
</dbReference>
<dbReference type="GO" id="GO:0004175">
    <property type="term" value="F:endopeptidase activity"/>
    <property type="evidence" value="ECO:0007669"/>
    <property type="project" value="UniProtKB-ARBA"/>
</dbReference>
<dbReference type="EMBL" id="JABDJR010000225">
    <property type="protein sequence ID" value="NNF06292.1"/>
    <property type="molecule type" value="Genomic_DNA"/>
</dbReference>
<dbReference type="GO" id="GO:0008237">
    <property type="term" value="F:metallopeptidase activity"/>
    <property type="evidence" value="ECO:0007669"/>
    <property type="project" value="UniProtKB-KW"/>
</dbReference>
<dbReference type="GO" id="GO:0006508">
    <property type="term" value="P:proteolysis"/>
    <property type="evidence" value="ECO:0007669"/>
    <property type="project" value="UniProtKB-KW"/>
</dbReference>
<feature type="transmembrane region" description="Helical" evidence="1">
    <location>
        <begin position="188"/>
        <end position="207"/>
    </location>
</feature>
<sequence>MKLISAFVNQTRRPRAGWRIAIGLVAMMVVIAVLATAVDATEVPLIESFLWQLLAVPLLIGLAKLLARMDRRSFKEYGLSLQLKRLAAGLFLGVFLVGLIWLLLRGLGWIEVIDTFYIRYSAPFALGFLAFALRYASVGIFEELFHRGFLITNFAEGLNGAKPKRFLAAFLASVLFGLLHLTNDGATVWAGVNLILLGLVFALPFVWSGNLSFSIGLHAAWNFAMGPIFGMPVSGYEPRVAVALSEATGPSFWTGGTFGPEGGFLTTLILGTTLILFALMPRKLGKSGSK</sequence>
<keyword evidence="1" id="KW-1133">Transmembrane helix</keyword>
<dbReference type="AlphaFoldDB" id="A0A7Y2H229"/>
<dbReference type="PANTHER" id="PTHR39430:SF1">
    <property type="entry name" value="PROTEASE"/>
    <property type="match status" value="1"/>
</dbReference>
<evidence type="ECO:0000313" key="3">
    <source>
        <dbReference type="EMBL" id="NNF06292.1"/>
    </source>
</evidence>
<comment type="caution">
    <text evidence="3">The sequence shown here is derived from an EMBL/GenBank/DDBJ whole genome shotgun (WGS) entry which is preliminary data.</text>
</comment>
<accession>A0A7Y2H229</accession>
<name>A0A7Y2H229_UNCEI</name>
<feature type="transmembrane region" description="Helical" evidence="1">
    <location>
        <begin position="20"/>
        <end position="37"/>
    </location>
</feature>
<dbReference type="Pfam" id="PF02517">
    <property type="entry name" value="Rce1-like"/>
    <property type="match status" value="1"/>
</dbReference>
<evidence type="ECO:0000259" key="2">
    <source>
        <dbReference type="Pfam" id="PF02517"/>
    </source>
</evidence>
<keyword evidence="3" id="KW-0378">Hydrolase</keyword>
<feature type="transmembrane region" description="Helical" evidence="1">
    <location>
        <begin position="166"/>
        <end position="182"/>
    </location>
</feature>
<keyword evidence="3" id="KW-0482">Metalloprotease</keyword>
<gene>
    <name evidence="3" type="ORF">HKN21_06000</name>
</gene>
<evidence type="ECO:0000256" key="1">
    <source>
        <dbReference type="SAM" id="Phobius"/>
    </source>
</evidence>